<feature type="region of interest" description="Disordered" evidence="1">
    <location>
        <begin position="1"/>
        <end position="93"/>
    </location>
</feature>
<dbReference type="OrthoDB" id="2538461at2759"/>
<comment type="caution">
    <text evidence="2">The sequence shown here is derived from an EMBL/GenBank/DDBJ whole genome shotgun (WGS) entry which is preliminary data.</text>
</comment>
<organism evidence="2 3">
    <name type="scientific">Rhizopogon vesiculosus</name>
    <dbReference type="NCBI Taxonomy" id="180088"/>
    <lineage>
        <taxon>Eukaryota</taxon>
        <taxon>Fungi</taxon>
        <taxon>Dikarya</taxon>
        <taxon>Basidiomycota</taxon>
        <taxon>Agaricomycotina</taxon>
        <taxon>Agaricomycetes</taxon>
        <taxon>Agaricomycetidae</taxon>
        <taxon>Boletales</taxon>
        <taxon>Suillineae</taxon>
        <taxon>Rhizopogonaceae</taxon>
        <taxon>Rhizopogon</taxon>
    </lineage>
</organism>
<dbReference type="Proteomes" id="UP000183567">
    <property type="component" value="Unassembled WGS sequence"/>
</dbReference>
<feature type="compositionally biased region" description="Acidic residues" evidence="1">
    <location>
        <begin position="50"/>
        <end position="82"/>
    </location>
</feature>
<dbReference type="STRING" id="180088.A0A1J8QGK5"/>
<evidence type="ECO:0000313" key="3">
    <source>
        <dbReference type="Proteomes" id="UP000183567"/>
    </source>
</evidence>
<gene>
    <name evidence="2" type="ORF">AZE42_07581</name>
</gene>
<evidence type="ECO:0000256" key="1">
    <source>
        <dbReference type="SAM" id="MobiDB-lite"/>
    </source>
</evidence>
<dbReference type="EMBL" id="LVVM01004523">
    <property type="protein sequence ID" value="OJA12745.1"/>
    <property type="molecule type" value="Genomic_DNA"/>
</dbReference>
<dbReference type="AlphaFoldDB" id="A0A1J8QGK5"/>
<reference evidence="2 3" key="1">
    <citation type="submission" date="2016-03" db="EMBL/GenBank/DDBJ databases">
        <title>Comparative genomics of the ectomycorrhizal sister species Rhizopogon vinicolor and Rhizopogon vesiculosus (Basidiomycota: Boletales) reveals a divergence of the mating type B locus.</title>
        <authorList>
            <person name="Mujic A.B."/>
            <person name="Kuo A."/>
            <person name="Tritt A."/>
            <person name="Lipzen A."/>
            <person name="Chen C."/>
            <person name="Johnson J."/>
            <person name="Sharma A."/>
            <person name="Barry K."/>
            <person name="Grigoriev I.V."/>
            <person name="Spatafora J.W."/>
        </authorList>
    </citation>
    <scope>NUCLEOTIDE SEQUENCE [LARGE SCALE GENOMIC DNA]</scope>
    <source>
        <strain evidence="2 3">AM-OR11-056</strain>
    </source>
</reference>
<sequence>MFKRVDKKRKKREEEEELGLDEDMKAVMGLNDTDSDESASESDSNSNGDSDAEQLEDEDLEEAGDETGDEAEDADASEDDEPPISLSEALRDPVYVVSLKPDVRACMLCKGKVIKGTPMSQVHKTSTAHKRRFERFKSLAAKSDQDSDAWQIARVIQQEGSTQNRPDAESGMSKRALKRTAKQASIREKRTLHKQLRAKAKAKQTAKGASQSQDASVKESLASEPLQVDKAVQKTRKAGVTAGNKEIVKKEQRKVAGSKLHDPKQSDASPQRPPEPQKKKRKTQRDQTATSDSARALSRTQEKPLGKPKAPREKKKTDKS</sequence>
<keyword evidence="3" id="KW-1185">Reference proteome</keyword>
<proteinExistence type="predicted"/>
<feature type="compositionally biased region" description="Basic residues" evidence="1">
    <location>
        <begin position="1"/>
        <end position="11"/>
    </location>
</feature>
<feature type="compositionally biased region" description="Basic residues" evidence="1">
    <location>
        <begin position="190"/>
        <end position="204"/>
    </location>
</feature>
<accession>A0A1J8QGK5</accession>
<feature type="compositionally biased region" description="Basic and acidic residues" evidence="1">
    <location>
        <begin position="246"/>
        <end position="265"/>
    </location>
</feature>
<name>A0A1J8QGK5_9AGAM</name>
<protein>
    <submittedName>
        <fullName evidence="2">Uncharacterized protein</fullName>
    </submittedName>
</protein>
<evidence type="ECO:0000313" key="2">
    <source>
        <dbReference type="EMBL" id="OJA12745.1"/>
    </source>
</evidence>
<feature type="region of interest" description="Disordered" evidence="1">
    <location>
        <begin position="157"/>
        <end position="320"/>
    </location>
</feature>